<reference evidence="3 4" key="1">
    <citation type="submission" date="2015-12" db="EMBL/GenBank/DDBJ databases">
        <title>Draft genome sequence of Moniliophthora roreri, the causal agent of frosty pod rot of cacao.</title>
        <authorList>
            <person name="Aime M.C."/>
            <person name="Diaz-Valderrama J.R."/>
            <person name="Kijpornyongpan T."/>
            <person name="Phillips-Mora W."/>
        </authorList>
    </citation>
    <scope>NUCLEOTIDE SEQUENCE [LARGE SCALE GENOMIC DNA]</scope>
    <source>
        <strain evidence="3 4">MCA 2952</strain>
    </source>
</reference>
<dbReference type="EMBL" id="LATX01000525">
    <property type="protein sequence ID" value="KTB46018.1"/>
    <property type="molecule type" value="Genomic_DNA"/>
</dbReference>
<feature type="region of interest" description="Disordered" evidence="1">
    <location>
        <begin position="219"/>
        <end position="238"/>
    </location>
</feature>
<evidence type="ECO:0000256" key="2">
    <source>
        <dbReference type="SAM" id="SignalP"/>
    </source>
</evidence>
<organism evidence="3 4">
    <name type="scientific">Moniliophthora roreri</name>
    <name type="common">Frosty pod rot fungus</name>
    <name type="synonym">Monilia roreri</name>
    <dbReference type="NCBI Taxonomy" id="221103"/>
    <lineage>
        <taxon>Eukaryota</taxon>
        <taxon>Fungi</taxon>
        <taxon>Dikarya</taxon>
        <taxon>Basidiomycota</taxon>
        <taxon>Agaricomycotina</taxon>
        <taxon>Agaricomycetes</taxon>
        <taxon>Agaricomycetidae</taxon>
        <taxon>Agaricales</taxon>
        <taxon>Marasmiineae</taxon>
        <taxon>Marasmiaceae</taxon>
        <taxon>Moniliophthora</taxon>
    </lineage>
</organism>
<evidence type="ECO:0000313" key="3">
    <source>
        <dbReference type="EMBL" id="KTB46018.1"/>
    </source>
</evidence>
<evidence type="ECO:0000256" key="1">
    <source>
        <dbReference type="SAM" id="MobiDB-lite"/>
    </source>
</evidence>
<name>A0A0W0GBU6_MONRR</name>
<comment type="caution">
    <text evidence="3">The sequence shown here is derived from an EMBL/GenBank/DDBJ whole genome shotgun (WGS) entry which is preliminary data.</text>
</comment>
<evidence type="ECO:0000313" key="4">
    <source>
        <dbReference type="Proteomes" id="UP000054988"/>
    </source>
</evidence>
<feature type="chain" id="PRO_5006902553" evidence="2">
    <location>
        <begin position="19"/>
        <end position="238"/>
    </location>
</feature>
<gene>
    <name evidence="3" type="ORF">WG66_1406</name>
</gene>
<proteinExistence type="predicted"/>
<dbReference type="Proteomes" id="UP000054988">
    <property type="component" value="Unassembled WGS sequence"/>
</dbReference>
<dbReference type="AlphaFoldDB" id="A0A0W0GBU6"/>
<protein>
    <submittedName>
        <fullName evidence="3">Uncharacterized protein</fullName>
    </submittedName>
</protein>
<accession>A0A0W0GBU6</accession>
<keyword evidence="2" id="KW-0732">Signal</keyword>
<feature type="signal peptide" evidence="2">
    <location>
        <begin position="1"/>
        <end position="18"/>
    </location>
</feature>
<sequence>MVSLSLILLLSFAALVHAKLYSATWDTLGSPVEKFDSELYLPGLPSDSSTTITITLKAHNHNDHISQAQCKVKGDKWLCDKFTIFPGRGFIFSFSNDDPDSQKTQYDSLVFAVETSKFDFGPVFMTNLKIKTNGGNMDWCNNVKYSGDAIFSTNQAERGAERSFCRDVDSVLSVIDHNSPSRDLNASRHLACRIRRLGPVEEKREYQVEADFDQSHEGFDESLKSLSRSPAARPACQT</sequence>